<dbReference type="InterPro" id="IPR049492">
    <property type="entry name" value="BD-FAE-like_dom"/>
</dbReference>
<evidence type="ECO:0000256" key="2">
    <source>
        <dbReference type="SAM" id="MobiDB-lite"/>
    </source>
</evidence>
<evidence type="ECO:0000313" key="4">
    <source>
        <dbReference type="EMBL" id="SVA73661.1"/>
    </source>
</evidence>
<dbReference type="InterPro" id="IPR029058">
    <property type="entry name" value="AB_hydrolase_fold"/>
</dbReference>
<dbReference type="AlphaFoldDB" id="A0A381YAN5"/>
<accession>A0A381YAN5</accession>
<dbReference type="PANTHER" id="PTHR48081:SF30">
    <property type="entry name" value="ACETYL-HYDROLASE LIPR-RELATED"/>
    <property type="match status" value="1"/>
</dbReference>
<keyword evidence="1" id="KW-0378">Hydrolase</keyword>
<evidence type="ECO:0000256" key="1">
    <source>
        <dbReference type="ARBA" id="ARBA00022801"/>
    </source>
</evidence>
<organism evidence="4">
    <name type="scientific">marine metagenome</name>
    <dbReference type="NCBI Taxonomy" id="408172"/>
    <lineage>
        <taxon>unclassified sequences</taxon>
        <taxon>metagenomes</taxon>
        <taxon>ecological metagenomes</taxon>
    </lineage>
</organism>
<name>A0A381YAN5_9ZZZZ</name>
<dbReference type="InterPro" id="IPR050300">
    <property type="entry name" value="GDXG_lipolytic_enzyme"/>
</dbReference>
<proteinExistence type="predicted"/>
<dbReference type="Gene3D" id="3.40.50.1820">
    <property type="entry name" value="alpha/beta hydrolase"/>
    <property type="match status" value="1"/>
</dbReference>
<gene>
    <name evidence="4" type="ORF">METZ01_LOCUS126515</name>
</gene>
<dbReference type="SUPFAM" id="SSF53474">
    <property type="entry name" value="alpha/beta-Hydrolases"/>
    <property type="match status" value="1"/>
</dbReference>
<evidence type="ECO:0000259" key="3">
    <source>
        <dbReference type="Pfam" id="PF20434"/>
    </source>
</evidence>
<protein>
    <recommendedName>
        <fullName evidence="3">BD-FAE-like domain-containing protein</fullName>
    </recommendedName>
</protein>
<dbReference type="EMBL" id="UINC01017695">
    <property type="protein sequence ID" value="SVA73661.1"/>
    <property type="molecule type" value="Genomic_DNA"/>
</dbReference>
<sequence length="300" mass="33043">VWLTAALIVSGQQAKRPERAPLPPPTQADVPYGKHKRHRLDFWRAKTNSPVPLVVFIHGGGWSVNDKDALRANALQAFSKAGISVASINYRYVSQAPFPASFHDAARAVQFLRSKANAWGIDPSRVAAYGNSAGGIMSLWLAFHDDMADPNSDDPVLRRSTRLTCAGGVGAASTLDLHLARKWVGESVTKHRSWPRMFGVQTIDEVLAPKMKKLRQEVSPIHHLTRDDPPVFLQYTQPNEKLAPDASPAKAVHHPVFGLKLQQAMAPLKIECGLQFPGQPEKANPRALIEFIQAKLAKRK</sequence>
<dbReference type="GO" id="GO:0004806">
    <property type="term" value="F:triacylglycerol lipase activity"/>
    <property type="evidence" value="ECO:0007669"/>
    <property type="project" value="TreeGrafter"/>
</dbReference>
<dbReference type="Pfam" id="PF20434">
    <property type="entry name" value="BD-FAE"/>
    <property type="match status" value="1"/>
</dbReference>
<reference evidence="4" key="1">
    <citation type="submission" date="2018-05" db="EMBL/GenBank/DDBJ databases">
        <authorList>
            <person name="Lanie J.A."/>
            <person name="Ng W.-L."/>
            <person name="Kazmierczak K.M."/>
            <person name="Andrzejewski T.M."/>
            <person name="Davidsen T.M."/>
            <person name="Wayne K.J."/>
            <person name="Tettelin H."/>
            <person name="Glass J.I."/>
            <person name="Rusch D."/>
            <person name="Podicherti R."/>
            <person name="Tsui H.-C.T."/>
            <person name="Winkler M.E."/>
        </authorList>
    </citation>
    <scope>NUCLEOTIDE SEQUENCE</scope>
</reference>
<feature type="region of interest" description="Disordered" evidence="2">
    <location>
        <begin position="14"/>
        <end position="33"/>
    </location>
</feature>
<feature type="domain" description="BD-FAE-like" evidence="3">
    <location>
        <begin position="45"/>
        <end position="236"/>
    </location>
</feature>
<dbReference type="PANTHER" id="PTHR48081">
    <property type="entry name" value="AB HYDROLASE SUPERFAMILY PROTEIN C4A8.06C"/>
    <property type="match status" value="1"/>
</dbReference>
<feature type="non-terminal residue" evidence="4">
    <location>
        <position position="1"/>
    </location>
</feature>